<dbReference type="RefSeq" id="WP_170305233.1">
    <property type="nucleotide sequence ID" value="NZ_BAAAMZ010000009.1"/>
</dbReference>
<dbReference type="EMBL" id="VIWT01000004">
    <property type="protein sequence ID" value="TWF82955.1"/>
    <property type="molecule type" value="Genomic_DNA"/>
</dbReference>
<keyword evidence="4 7" id="KW-1133">Transmembrane helix</keyword>
<feature type="transmembrane region" description="Helical" evidence="7">
    <location>
        <begin position="274"/>
        <end position="294"/>
    </location>
</feature>
<feature type="transmembrane region" description="Helical" evidence="7">
    <location>
        <begin position="240"/>
        <end position="262"/>
    </location>
</feature>
<dbReference type="PANTHER" id="PTHR23513:SF6">
    <property type="entry name" value="MAJOR FACILITATOR SUPERFAMILY ASSOCIATED DOMAIN-CONTAINING PROTEIN"/>
    <property type="match status" value="1"/>
</dbReference>
<comment type="caution">
    <text evidence="9">The sequence shown here is derived from an EMBL/GenBank/DDBJ whole genome shotgun (WGS) entry which is preliminary data.</text>
</comment>
<dbReference type="Proteomes" id="UP000317940">
    <property type="component" value="Unassembled WGS sequence"/>
</dbReference>
<reference evidence="9 10" key="1">
    <citation type="submission" date="2019-06" db="EMBL/GenBank/DDBJ databases">
        <title>Sequencing the genomes of 1000 actinobacteria strains.</title>
        <authorList>
            <person name="Klenk H.-P."/>
        </authorList>
    </citation>
    <scope>NUCLEOTIDE SEQUENCE [LARGE SCALE GENOMIC DNA]</scope>
    <source>
        <strain evidence="9 10">DSM 44826</strain>
    </source>
</reference>
<name>A0A561T765_9ACTN</name>
<organism evidence="9 10">
    <name type="scientific">Kitasatospora viridis</name>
    <dbReference type="NCBI Taxonomy" id="281105"/>
    <lineage>
        <taxon>Bacteria</taxon>
        <taxon>Bacillati</taxon>
        <taxon>Actinomycetota</taxon>
        <taxon>Actinomycetes</taxon>
        <taxon>Kitasatosporales</taxon>
        <taxon>Streptomycetaceae</taxon>
        <taxon>Kitasatospora</taxon>
    </lineage>
</organism>
<comment type="subcellular location">
    <subcellularLocation>
        <location evidence="1">Cell membrane</location>
        <topology evidence="1">Multi-pass membrane protein</topology>
    </subcellularLocation>
</comment>
<dbReference type="AlphaFoldDB" id="A0A561T765"/>
<evidence type="ECO:0000256" key="1">
    <source>
        <dbReference type="ARBA" id="ARBA00004651"/>
    </source>
</evidence>
<feature type="region of interest" description="Disordered" evidence="6">
    <location>
        <begin position="423"/>
        <end position="455"/>
    </location>
</feature>
<dbReference type="CDD" id="cd06173">
    <property type="entry name" value="MFS_MefA_like"/>
    <property type="match status" value="1"/>
</dbReference>
<evidence type="ECO:0000256" key="4">
    <source>
        <dbReference type="ARBA" id="ARBA00022989"/>
    </source>
</evidence>
<feature type="domain" description="Major facilitator superfamily (MFS) profile" evidence="8">
    <location>
        <begin position="18"/>
        <end position="417"/>
    </location>
</feature>
<dbReference type="Gene3D" id="1.20.1250.20">
    <property type="entry name" value="MFS general substrate transporter like domains"/>
    <property type="match status" value="1"/>
</dbReference>
<dbReference type="SUPFAM" id="SSF103473">
    <property type="entry name" value="MFS general substrate transporter"/>
    <property type="match status" value="1"/>
</dbReference>
<dbReference type="PROSITE" id="PS50850">
    <property type="entry name" value="MFS"/>
    <property type="match status" value="1"/>
</dbReference>
<gene>
    <name evidence="9" type="ORF">FHX73_14438</name>
</gene>
<feature type="transmembrane region" description="Helical" evidence="7">
    <location>
        <begin position="326"/>
        <end position="349"/>
    </location>
</feature>
<accession>A0A561T765</accession>
<evidence type="ECO:0000256" key="5">
    <source>
        <dbReference type="ARBA" id="ARBA00023136"/>
    </source>
</evidence>
<dbReference type="InterPro" id="IPR020846">
    <property type="entry name" value="MFS_dom"/>
</dbReference>
<dbReference type="GO" id="GO:0005886">
    <property type="term" value="C:plasma membrane"/>
    <property type="evidence" value="ECO:0007669"/>
    <property type="project" value="UniProtKB-SubCell"/>
</dbReference>
<feature type="compositionally biased region" description="Low complexity" evidence="6">
    <location>
        <begin position="427"/>
        <end position="455"/>
    </location>
</feature>
<feature type="transmembrane region" description="Helical" evidence="7">
    <location>
        <begin position="301"/>
        <end position="320"/>
    </location>
</feature>
<feature type="transmembrane region" description="Helical" evidence="7">
    <location>
        <begin position="111"/>
        <end position="136"/>
    </location>
</feature>
<feature type="transmembrane region" description="Helical" evidence="7">
    <location>
        <begin position="370"/>
        <end position="390"/>
    </location>
</feature>
<evidence type="ECO:0000256" key="3">
    <source>
        <dbReference type="ARBA" id="ARBA00022692"/>
    </source>
</evidence>
<evidence type="ECO:0000256" key="2">
    <source>
        <dbReference type="ARBA" id="ARBA00022475"/>
    </source>
</evidence>
<keyword evidence="3 7" id="KW-0812">Transmembrane</keyword>
<sequence>MPTTTPPNPVAAPRERTADIRLRAAFLVSGTGDWIYRLAIPLLVLKLTGSAASTAFAYAIEFIPYIVVGLFAGVIADRFDRRRLMILCDGISAALALVITAIALLPHPPVAALYVCAFVLACVRPFYFPAFQGFLVDVVPEHRLARTNSWTQTADSALSFLGPVAGLAFVAAIGPSWSALLNAVSFAASAGLIASIGALRPGRAPAEPAEPAEATEATEPTAIWEDFRTGLRTLWELKPVFWGTLLMALSNLAAFTVESSLFYLVLKVERMPNVALGLVLGGQGLGAVVGAVLAERLTERFRLGSLLAAAMGFSGLTMVLPVVAPSWWAVLVGWSLEGIATSVVVVAWFTARQTAVPSELIGRTVSVGRAVAYLTIPLGALLGGQLVVGAAPARTVFGWAAAVQGLVFLGTLVSPVRRIGRTGQGDAVPSPAAATEAAAGPAAGPAVETAESPTG</sequence>
<keyword evidence="5 7" id="KW-0472">Membrane</keyword>
<evidence type="ECO:0000259" key="8">
    <source>
        <dbReference type="PROSITE" id="PS50850"/>
    </source>
</evidence>
<protein>
    <submittedName>
        <fullName evidence="9">Putative MFS family arabinose efflux permease</fullName>
    </submittedName>
</protein>
<feature type="transmembrane region" description="Helical" evidence="7">
    <location>
        <begin position="396"/>
        <end position="414"/>
    </location>
</feature>
<dbReference type="InterPro" id="IPR011701">
    <property type="entry name" value="MFS"/>
</dbReference>
<dbReference type="GO" id="GO:0022857">
    <property type="term" value="F:transmembrane transporter activity"/>
    <property type="evidence" value="ECO:0007669"/>
    <property type="project" value="InterPro"/>
</dbReference>
<evidence type="ECO:0000256" key="6">
    <source>
        <dbReference type="SAM" id="MobiDB-lite"/>
    </source>
</evidence>
<evidence type="ECO:0000313" key="10">
    <source>
        <dbReference type="Proteomes" id="UP000317940"/>
    </source>
</evidence>
<evidence type="ECO:0000256" key="7">
    <source>
        <dbReference type="SAM" id="Phobius"/>
    </source>
</evidence>
<evidence type="ECO:0000313" key="9">
    <source>
        <dbReference type="EMBL" id="TWF82955.1"/>
    </source>
</evidence>
<feature type="transmembrane region" description="Helical" evidence="7">
    <location>
        <begin position="56"/>
        <end position="77"/>
    </location>
</feature>
<dbReference type="InterPro" id="IPR036259">
    <property type="entry name" value="MFS_trans_sf"/>
</dbReference>
<dbReference type="Pfam" id="PF07690">
    <property type="entry name" value="MFS_1"/>
    <property type="match status" value="1"/>
</dbReference>
<feature type="transmembrane region" description="Helical" evidence="7">
    <location>
        <begin position="157"/>
        <end position="174"/>
    </location>
</feature>
<keyword evidence="10" id="KW-1185">Reference proteome</keyword>
<proteinExistence type="predicted"/>
<keyword evidence="2" id="KW-1003">Cell membrane</keyword>
<feature type="transmembrane region" description="Helical" evidence="7">
    <location>
        <begin position="180"/>
        <end position="199"/>
    </location>
</feature>
<feature type="transmembrane region" description="Helical" evidence="7">
    <location>
        <begin position="84"/>
        <end position="105"/>
    </location>
</feature>
<dbReference type="PANTHER" id="PTHR23513">
    <property type="entry name" value="INTEGRAL MEMBRANE EFFLUX PROTEIN-RELATED"/>
    <property type="match status" value="1"/>
</dbReference>